<organism evidence="6 7">
    <name type="scientific">Roridomyces roridus</name>
    <dbReference type="NCBI Taxonomy" id="1738132"/>
    <lineage>
        <taxon>Eukaryota</taxon>
        <taxon>Fungi</taxon>
        <taxon>Dikarya</taxon>
        <taxon>Basidiomycota</taxon>
        <taxon>Agaricomycotina</taxon>
        <taxon>Agaricomycetes</taxon>
        <taxon>Agaricomycetidae</taxon>
        <taxon>Agaricales</taxon>
        <taxon>Marasmiineae</taxon>
        <taxon>Mycenaceae</taxon>
        <taxon>Roridomyces</taxon>
    </lineage>
</organism>
<evidence type="ECO:0000256" key="2">
    <source>
        <dbReference type="ARBA" id="ARBA00022771"/>
    </source>
</evidence>
<dbReference type="Gene3D" id="6.10.140.2220">
    <property type="match status" value="1"/>
</dbReference>
<dbReference type="PROSITE" id="PS50865">
    <property type="entry name" value="ZF_MYND_2"/>
    <property type="match status" value="1"/>
</dbReference>
<evidence type="ECO:0000259" key="5">
    <source>
        <dbReference type="PROSITE" id="PS50865"/>
    </source>
</evidence>
<feature type="domain" description="MYND-type" evidence="5">
    <location>
        <begin position="1"/>
        <end position="32"/>
    </location>
</feature>
<dbReference type="SUPFAM" id="SSF144232">
    <property type="entry name" value="HIT/MYND zinc finger-like"/>
    <property type="match status" value="1"/>
</dbReference>
<dbReference type="Proteomes" id="UP001221142">
    <property type="component" value="Unassembled WGS sequence"/>
</dbReference>
<reference evidence="6" key="1">
    <citation type="submission" date="2023-03" db="EMBL/GenBank/DDBJ databases">
        <title>Massive genome expansion in bonnet fungi (Mycena s.s.) driven by repeated elements and novel gene families across ecological guilds.</title>
        <authorList>
            <consortium name="Lawrence Berkeley National Laboratory"/>
            <person name="Harder C.B."/>
            <person name="Miyauchi S."/>
            <person name="Viragh M."/>
            <person name="Kuo A."/>
            <person name="Thoen E."/>
            <person name="Andreopoulos B."/>
            <person name="Lu D."/>
            <person name="Skrede I."/>
            <person name="Drula E."/>
            <person name="Henrissat B."/>
            <person name="Morin E."/>
            <person name="Kohler A."/>
            <person name="Barry K."/>
            <person name="LaButti K."/>
            <person name="Morin E."/>
            <person name="Salamov A."/>
            <person name="Lipzen A."/>
            <person name="Mereny Z."/>
            <person name="Hegedus B."/>
            <person name="Baldrian P."/>
            <person name="Stursova M."/>
            <person name="Weitz H."/>
            <person name="Taylor A."/>
            <person name="Grigoriev I.V."/>
            <person name="Nagy L.G."/>
            <person name="Martin F."/>
            <person name="Kauserud H."/>
        </authorList>
    </citation>
    <scope>NUCLEOTIDE SEQUENCE</scope>
    <source>
        <strain evidence="6">9284</strain>
    </source>
</reference>
<dbReference type="GO" id="GO:0008270">
    <property type="term" value="F:zinc ion binding"/>
    <property type="evidence" value="ECO:0007669"/>
    <property type="project" value="UniProtKB-KW"/>
</dbReference>
<keyword evidence="1" id="KW-0479">Metal-binding</keyword>
<evidence type="ECO:0000256" key="1">
    <source>
        <dbReference type="ARBA" id="ARBA00022723"/>
    </source>
</evidence>
<dbReference type="InterPro" id="IPR002893">
    <property type="entry name" value="Znf_MYND"/>
</dbReference>
<evidence type="ECO:0000256" key="3">
    <source>
        <dbReference type="ARBA" id="ARBA00022833"/>
    </source>
</evidence>
<evidence type="ECO:0000313" key="7">
    <source>
        <dbReference type="Proteomes" id="UP001221142"/>
    </source>
</evidence>
<sequence>MDLERCAQCLRLYYCSIECQRIDWQNGHRVECNTHQQFLRSGRPPFKTSRQRYFMRKLLDRDYRDLKLAIFTDAVKCMRTSGDPSQGHFVLFDYTRGIPEYDVISLANSDSPSFKLLKDAGLEWEAAVARAAHSDELMVVHVVRVLEGDSVRHWVLPLRCNNEKIHEKLVNIASDDGEEGGQDNAELVARTQQTLLQKKKGYCRRREKARPPKNSTYIEPTADVIEISPTALGRFSLCPTIHQDHPPGEHRSPFSSNPDGMFQISASGASTPTHILSLPEEITSKILIHFLPGYAEFPRLYGRDSPSIFLLICTQWRDVALATPELWNTIQVDGLVRGMDQHPLLEAWLQRSGNRPLFMDLFLPEMTSSLPLLESVFQHASRWLEVKITYHLFEDIPDLMPLLHKLEIGFTRPIPASAKPRVVFVEAPNLKILSLVSFANPSTLTFPWSQLTTLSLKNVGSN</sequence>
<dbReference type="Pfam" id="PF01753">
    <property type="entry name" value="zf-MYND"/>
    <property type="match status" value="1"/>
</dbReference>
<keyword evidence="2 4" id="KW-0863">Zinc-finger</keyword>
<keyword evidence="7" id="KW-1185">Reference proteome</keyword>
<accession>A0AAD7BY03</accession>
<evidence type="ECO:0000256" key="4">
    <source>
        <dbReference type="PROSITE-ProRule" id="PRU00134"/>
    </source>
</evidence>
<gene>
    <name evidence="6" type="ORF">FB45DRAFT_1148962</name>
</gene>
<protein>
    <recommendedName>
        <fullName evidence="5">MYND-type domain-containing protein</fullName>
    </recommendedName>
</protein>
<dbReference type="EMBL" id="JARKIF010000008">
    <property type="protein sequence ID" value="KAJ7633280.1"/>
    <property type="molecule type" value="Genomic_DNA"/>
</dbReference>
<name>A0AAD7BY03_9AGAR</name>
<keyword evidence="3" id="KW-0862">Zinc</keyword>
<evidence type="ECO:0000313" key="6">
    <source>
        <dbReference type="EMBL" id="KAJ7633280.1"/>
    </source>
</evidence>
<comment type="caution">
    <text evidence="6">The sequence shown here is derived from an EMBL/GenBank/DDBJ whole genome shotgun (WGS) entry which is preliminary data.</text>
</comment>
<proteinExistence type="predicted"/>
<dbReference type="AlphaFoldDB" id="A0AAD7BY03"/>